<organism evidence="1 2">
    <name type="scientific">Flavobacterium suaedae</name>
    <dbReference type="NCBI Taxonomy" id="1767027"/>
    <lineage>
        <taxon>Bacteria</taxon>
        <taxon>Pseudomonadati</taxon>
        <taxon>Bacteroidota</taxon>
        <taxon>Flavobacteriia</taxon>
        <taxon>Flavobacteriales</taxon>
        <taxon>Flavobacteriaceae</taxon>
        <taxon>Flavobacterium</taxon>
    </lineage>
</organism>
<dbReference type="RefSeq" id="WP_188619571.1">
    <property type="nucleotide sequence ID" value="NZ_BMJE01000001.1"/>
</dbReference>
<dbReference type="Proteomes" id="UP000615760">
    <property type="component" value="Unassembled WGS sequence"/>
</dbReference>
<name>A0ABQ1JF44_9FLAO</name>
<comment type="caution">
    <text evidence="1">The sequence shown here is derived from an EMBL/GenBank/DDBJ whole genome shotgun (WGS) entry which is preliminary data.</text>
</comment>
<dbReference type="PROSITE" id="PS51257">
    <property type="entry name" value="PROKAR_LIPOPROTEIN"/>
    <property type="match status" value="1"/>
</dbReference>
<protein>
    <submittedName>
        <fullName evidence="1">Uncharacterized protein</fullName>
    </submittedName>
</protein>
<reference evidence="2" key="1">
    <citation type="journal article" date="2019" name="Int. J. Syst. Evol. Microbiol.">
        <title>The Global Catalogue of Microorganisms (GCM) 10K type strain sequencing project: providing services to taxonomists for standard genome sequencing and annotation.</title>
        <authorList>
            <consortium name="The Broad Institute Genomics Platform"/>
            <consortium name="The Broad Institute Genome Sequencing Center for Infectious Disease"/>
            <person name="Wu L."/>
            <person name="Ma J."/>
        </authorList>
    </citation>
    <scope>NUCLEOTIDE SEQUENCE [LARGE SCALE GENOMIC DNA]</scope>
    <source>
        <strain evidence="2">CGMCC 1.15461</strain>
    </source>
</reference>
<gene>
    <name evidence="1" type="ORF">GCM10007424_04190</name>
</gene>
<sequence>MKSLVLVLLSGLLFISCNDVKERTKDTLNEGGRVVGETASEIADGLKDGIKNTLDSKIELSDTLQSKGISIGKYYTESDIETNNDNKLVIYIITEQDFKAPLTFKLTDKKGVEYGRKQIEVEGKAGEANYYDVVFDARTDIESKSTIEIN</sequence>
<proteinExistence type="predicted"/>
<dbReference type="EMBL" id="BMJE01000001">
    <property type="protein sequence ID" value="GGB67352.1"/>
    <property type="molecule type" value="Genomic_DNA"/>
</dbReference>
<keyword evidence="2" id="KW-1185">Reference proteome</keyword>
<accession>A0ABQ1JF44</accession>
<evidence type="ECO:0000313" key="1">
    <source>
        <dbReference type="EMBL" id="GGB67352.1"/>
    </source>
</evidence>
<evidence type="ECO:0000313" key="2">
    <source>
        <dbReference type="Proteomes" id="UP000615760"/>
    </source>
</evidence>